<gene>
    <name evidence="2" type="ORF">C8N47_106100</name>
</gene>
<accession>A0A2T5C2T8</accession>
<dbReference type="RefSeq" id="WP_107821917.1">
    <property type="nucleotide sequence ID" value="NZ_OY782574.1"/>
</dbReference>
<evidence type="ECO:0000313" key="2">
    <source>
        <dbReference type="EMBL" id="PTN09002.1"/>
    </source>
</evidence>
<dbReference type="SUPFAM" id="SSF56935">
    <property type="entry name" value="Porins"/>
    <property type="match status" value="1"/>
</dbReference>
<keyword evidence="3" id="KW-1185">Reference proteome</keyword>
<dbReference type="Proteomes" id="UP000243525">
    <property type="component" value="Unassembled WGS sequence"/>
</dbReference>
<dbReference type="OrthoDB" id="1116797at2"/>
<name>A0A2T5C2T8_9BACT</name>
<evidence type="ECO:0008006" key="4">
    <source>
        <dbReference type="Google" id="ProtNLM"/>
    </source>
</evidence>
<evidence type="ECO:0000256" key="1">
    <source>
        <dbReference type="SAM" id="SignalP"/>
    </source>
</evidence>
<feature type="signal peptide" evidence="1">
    <location>
        <begin position="1"/>
        <end position="20"/>
    </location>
</feature>
<sequence length="319" mass="35043">MNRKVILTLAMLGVALIGMSQTPEEFKPSGKPFVTIFSNVHSTIADGETATAFELSRLYLGYEYAFSPNFSAKANLDIGDPGVGKLQMTAYVKNAYVAYKNNGLTVNFGLIGTTAFKTQEKAWGNRYVEKSFQDKFGYNSSADLGVSAAYKFCDAFSADIILVNGEGYKKLQADSAMRMGFGATINPVKKLTARAYYDFISKDVTQSTLAFFAGYKADNFSIGAEYNKQYNNGYVDGQDLDGYSAYAAFKASKKVKLFARYDKSNNDYKSSNNGELYIAGLEYAPVKGIKIAPNFSGWKPADDSKPFASTLFVNCEIKF</sequence>
<dbReference type="InterPro" id="IPR023614">
    <property type="entry name" value="Porin_dom_sf"/>
</dbReference>
<dbReference type="EMBL" id="QAAD01000006">
    <property type="protein sequence ID" value="PTN09002.1"/>
    <property type="molecule type" value="Genomic_DNA"/>
</dbReference>
<keyword evidence="1" id="KW-0732">Signal</keyword>
<reference evidence="2 3" key="1">
    <citation type="submission" date="2018-04" db="EMBL/GenBank/DDBJ databases">
        <title>Genomic Encyclopedia of Archaeal and Bacterial Type Strains, Phase II (KMG-II): from individual species to whole genera.</title>
        <authorList>
            <person name="Goeker M."/>
        </authorList>
    </citation>
    <scope>NUCLEOTIDE SEQUENCE [LARGE SCALE GENOMIC DNA]</scope>
    <source>
        <strain evidence="2 3">DSM 28823</strain>
    </source>
</reference>
<comment type="caution">
    <text evidence="2">The sequence shown here is derived from an EMBL/GenBank/DDBJ whole genome shotgun (WGS) entry which is preliminary data.</text>
</comment>
<protein>
    <recommendedName>
        <fullName evidence="4">Porin</fullName>
    </recommendedName>
</protein>
<evidence type="ECO:0000313" key="3">
    <source>
        <dbReference type="Proteomes" id="UP000243525"/>
    </source>
</evidence>
<dbReference type="AlphaFoldDB" id="A0A2T5C2T8"/>
<feature type="chain" id="PRO_5015524392" description="Porin" evidence="1">
    <location>
        <begin position="21"/>
        <end position="319"/>
    </location>
</feature>
<proteinExistence type="predicted"/>
<organism evidence="2 3">
    <name type="scientific">Mangrovibacterium marinum</name>
    <dbReference type="NCBI Taxonomy" id="1639118"/>
    <lineage>
        <taxon>Bacteria</taxon>
        <taxon>Pseudomonadati</taxon>
        <taxon>Bacteroidota</taxon>
        <taxon>Bacteroidia</taxon>
        <taxon>Marinilabiliales</taxon>
        <taxon>Prolixibacteraceae</taxon>
        <taxon>Mangrovibacterium</taxon>
    </lineage>
</organism>
<dbReference type="Gene3D" id="2.40.160.10">
    <property type="entry name" value="Porin"/>
    <property type="match status" value="1"/>
</dbReference>